<protein>
    <submittedName>
        <fullName evidence="3">Transformer</fullName>
    </submittedName>
</protein>
<feature type="compositionally biased region" description="Basic residues" evidence="1">
    <location>
        <begin position="119"/>
        <end position="145"/>
    </location>
</feature>
<sequence length="192" mass="22110">MSSETGVEPALLIALNEAPESQSDAVAALSDILEGPPTTSQDTEQGSTTSEVVHQEAEEGCKTEQRKSPVQQIEADEKRQKRPRITYTPERDSHNKRRRSRSRSYERERYRRRSVDSRYRRRSRSRSRSRSPRRSHYRRSTPGRLRRASLKITDLLEGKYPLIPPPRGVNLRFEKEDLAEIQFGGGLSNVSF</sequence>
<feature type="compositionally biased region" description="Basic and acidic residues" evidence="1">
    <location>
        <begin position="103"/>
        <end position="118"/>
    </location>
</feature>
<accession>A0A7E4ZRI5</accession>
<keyword evidence="2" id="KW-1185">Reference proteome</keyword>
<evidence type="ECO:0000256" key="1">
    <source>
        <dbReference type="SAM" id="MobiDB-lite"/>
    </source>
</evidence>
<proteinExistence type="predicted"/>
<dbReference type="AlphaFoldDB" id="A0A7E4ZRI5"/>
<organism evidence="2 3">
    <name type="scientific">Panagrellus redivivus</name>
    <name type="common">Microworm</name>
    <dbReference type="NCBI Taxonomy" id="6233"/>
    <lineage>
        <taxon>Eukaryota</taxon>
        <taxon>Metazoa</taxon>
        <taxon>Ecdysozoa</taxon>
        <taxon>Nematoda</taxon>
        <taxon>Chromadorea</taxon>
        <taxon>Rhabditida</taxon>
        <taxon>Tylenchina</taxon>
        <taxon>Panagrolaimomorpha</taxon>
        <taxon>Panagrolaimoidea</taxon>
        <taxon>Panagrolaimidae</taxon>
        <taxon>Panagrellus</taxon>
    </lineage>
</organism>
<feature type="region of interest" description="Disordered" evidence="1">
    <location>
        <begin position="29"/>
        <end position="145"/>
    </location>
</feature>
<name>A0A7E4ZRI5_PANRE</name>
<reference evidence="2" key="1">
    <citation type="journal article" date="2013" name="Genetics">
        <title>The draft genome and transcriptome of Panagrellus redivivus are shaped by the harsh demands of a free-living lifestyle.</title>
        <authorList>
            <person name="Srinivasan J."/>
            <person name="Dillman A.R."/>
            <person name="Macchietto M.G."/>
            <person name="Heikkinen L."/>
            <person name="Lakso M."/>
            <person name="Fracchia K.M."/>
            <person name="Antoshechkin I."/>
            <person name="Mortazavi A."/>
            <person name="Wong G."/>
            <person name="Sternberg P.W."/>
        </authorList>
    </citation>
    <scope>NUCLEOTIDE SEQUENCE [LARGE SCALE GENOMIC DNA]</scope>
    <source>
        <strain evidence="2">MT8872</strain>
    </source>
</reference>
<dbReference type="Proteomes" id="UP000492821">
    <property type="component" value="Unassembled WGS sequence"/>
</dbReference>
<dbReference type="WBParaSite" id="Pan_g12776.t1">
    <property type="protein sequence ID" value="Pan_g12776.t1"/>
    <property type="gene ID" value="Pan_g12776"/>
</dbReference>
<feature type="compositionally biased region" description="Polar residues" evidence="1">
    <location>
        <begin position="37"/>
        <end position="52"/>
    </location>
</feature>
<evidence type="ECO:0000313" key="2">
    <source>
        <dbReference type="Proteomes" id="UP000492821"/>
    </source>
</evidence>
<reference evidence="3" key="2">
    <citation type="submission" date="2020-10" db="UniProtKB">
        <authorList>
            <consortium name="WormBaseParasite"/>
        </authorList>
    </citation>
    <scope>IDENTIFICATION</scope>
</reference>
<feature type="compositionally biased region" description="Basic and acidic residues" evidence="1">
    <location>
        <begin position="53"/>
        <end position="67"/>
    </location>
</feature>
<evidence type="ECO:0000313" key="3">
    <source>
        <dbReference type="WBParaSite" id="Pan_g12776.t1"/>
    </source>
</evidence>